<organism evidence="1 2">
    <name type="scientific">Dreissena polymorpha</name>
    <name type="common">Zebra mussel</name>
    <name type="synonym">Mytilus polymorpha</name>
    <dbReference type="NCBI Taxonomy" id="45954"/>
    <lineage>
        <taxon>Eukaryota</taxon>
        <taxon>Metazoa</taxon>
        <taxon>Spiralia</taxon>
        <taxon>Lophotrochozoa</taxon>
        <taxon>Mollusca</taxon>
        <taxon>Bivalvia</taxon>
        <taxon>Autobranchia</taxon>
        <taxon>Heteroconchia</taxon>
        <taxon>Euheterodonta</taxon>
        <taxon>Imparidentia</taxon>
        <taxon>Neoheterodontei</taxon>
        <taxon>Myida</taxon>
        <taxon>Dreissenoidea</taxon>
        <taxon>Dreissenidae</taxon>
        <taxon>Dreissena</taxon>
    </lineage>
</organism>
<gene>
    <name evidence="1" type="ORF">DPMN_030735</name>
</gene>
<reference evidence="1" key="1">
    <citation type="journal article" date="2019" name="bioRxiv">
        <title>The Genome of the Zebra Mussel, Dreissena polymorpha: A Resource for Invasive Species Research.</title>
        <authorList>
            <person name="McCartney M.A."/>
            <person name="Auch B."/>
            <person name="Kono T."/>
            <person name="Mallez S."/>
            <person name="Zhang Y."/>
            <person name="Obille A."/>
            <person name="Becker A."/>
            <person name="Abrahante J.E."/>
            <person name="Garbe J."/>
            <person name="Badalamenti J.P."/>
            <person name="Herman A."/>
            <person name="Mangelson H."/>
            <person name="Liachko I."/>
            <person name="Sullivan S."/>
            <person name="Sone E.D."/>
            <person name="Koren S."/>
            <person name="Silverstein K.A.T."/>
            <person name="Beckman K.B."/>
            <person name="Gohl D.M."/>
        </authorList>
    </citation>
    <scope>NUCLEOTIDE SEQUENCE</scope>
    <source>
        <strain evidence="1">Duluth1</strain>
        <tissue evidence="1">Whole animal</tissue>
    </source>
</reference>
<evidence type="ECO:0000313" key="1">
    <source>
        <dbReference type="EMBL" id="KAH3867604.1"/>
    </source>
</evidence>
<dbReference type="AlphaFoldDB" id="A0A9D4M0X3"/>
<accession>A0A9D4M0X3</accession>
<protein>
    <submittedName>
        <fullName evidence="1">Uncharacterized protein</fullName>
    </submittedName>
</protein>
<reference evidence="1" key="2">
    <citation type="submission" date="2020-11" db="EMBL/GenBank/DDBJ databases">
        <authorList>
            <person name="McCartney M.A."/>
            <person name="Auch B."/>
            <person name="Kono T."/>
            <person name="Mallez S."/>
            <person name="Becker A."/>
            <person name="Gohl D.M."/>
            <person name="Silverstein K.A.T."/>
            <person name="Koren S."/>
            <person name="Bechman K.B."/>
            <person name="Herman A."/>
            <person name="Abrahante J.E."/>
            <person name="Garbe J."/>
        </authorList>
    </citation>
    <scope>NUCLEOTIDE SEQUENCE</scope>
    <source>
        <strain evidence="1">Duluth1</strain>
        <tissue evidence="1">Whole animal</tissue>
    </source>
</reference>
<name>A0A9D4M0X3_DREPO</name>
<dbReference type="EMBL" id="JAIWYP010000002">
    <property type="protein sequence ID" value="KAH3867604.1"/>
    <property type="molecule type" value="Genomic_DNA"/>
</dbReference>
<comment type="caution">
    <text evidence="1">The sequence shown here is derived from an EMBL/GenBank/DDBJ whole genome shotgun (WGS) entry which is preliminary data.</text>
</comment>
<dbReference type="Proteomes" id="UP000828390">
    <property type="component" value="Unassembled WGS sequence"/>
</dbReference>
<evidence type="ECO:0000313" key="2">
    <source>
        <dbReference type="Proteomes" id="UP000828390"/>
    </source>
</evidence>
<sequence length="70" mass="7994">MLYITSILKRSKISGHTSRHAWPPVWILITLWNMAMGDITVRTLAQMPISILRACESVCQRRDRSGSHMA</sequence>
<keyword evidence="2" id="KW-1185">Reference proteome</keyword>
<proteinExistence type="predicted"/>